<dbReference type="RefSeq" id="WP_189336374.1">
    <property type="nucleotide sequence ID" value="NZ_AP023356.1"/>
</dbReference>
<feature type="transmembrane region" description="Helical" evidence="8">
    <location>
        <begin position="76"/>
        <end position="93"/>
    </location>
</feature>
<feature type="transmembrane region" description="Helical" evidence="8">
    <location>
        <begin position="30"/>
        <end position="50"/>
    </location>
</feature>
<sequence length="111" mass="12233">MSYTTAAVLGVLGALALDLLIFRTKLVTRLVFWATYPIIFGFQLISNGILTGRNIVIYDPDAIIGWRLVHAPVEDLLFGFAMVLSTLSLWIVWGRRGVQRTPAAGARRSDG</sequence>
<feature type="transmembrane region" description="Helical" evidence="8">
    <location>
        <begin position="6"/>
        <end position="23"/>
    </location>
</feature>
<keyword evidence="7" id="KW-0413">Isomerase</keyword>
<comment type="subcellular location">
    <subcellularLocation>
        <location evidence="1">Membrane</location>
        <topology evidence="1">Multi-pass membrane protein</topology>
    </subcellularLocation>
</comment>
<evidence type="ECO:0000256" key="4">
    <source>
        <dbReference type="ARBA" id="ARBA00022746"/>
    </source>
</evidence>
<evidence type="ECO:0000256" key="7">
    <source>
        <dbReference type="ARBA" id="ARBA00023235"/>
    </source>
</evidence>
<keyword evidence="6 8" id="KW-0472">Membrane</keyword>
<evidence type="ECO:0000256" key="8">
    <source>
        <dbReference type="SAM" id="Phobius"/>
    </source>
</evidence>
<dbReference type="NCBIfam" id="TIGR03462">
    <property type="entry name" value="CarR_dom_SF"/>
    <property type="match status" value="1"/>
</dbReference>
<name>A0ABM7M185_9ACTN</name>
<proteinExistence type="predicted"/>
<protein>
    <submittedName>
        <fullName evidence="10">Lycopene cyclase</fullName>
    </submittedName>
</protein>
<dbReference type="InterPro" id="IPR017825">
    <property type="entry name" value="Lycopene_cyclase_dom"/>
</dbReference>
<evidence type="ECO:0000259" key="9">
    <source>
        <dbReference type="Pfam" id="PF18916"/>
    </source>
</evidence>
<keyword evidence="11" id="KW-1185">Reference proteome</keyword>
<evidence type="ECO:0000256" key="1">
    <source>
        <dbReference type="ARBA" id="ARBA00004141"/>
    </source>
</evidence>
<evidence type="ECO:0000256" key="2">
    <source>
        <dbReference type="ARBA" id="ARBA00004829"/>
    </source>
</evidence>
<evidence type="ECO:0000256" key="6">
    <source>
        <dbReference type="ARBA" id="ARBA00023136"/>
    </source>
</evidence>
<keyword evidence="5 8" id="KW-1133">Transmembrane helix</keyword>
<accession>A0ABM7M185</accession>
<evidence type="ECO:0000256" key="5">
    <source>
        <dbReference type="ARBA" id="ARBA00022989"/>
    </source>
</evidence>
<organism evidence="10 11">
    <name type="scientific">Actinoplanes ianthinogenes</name>
    <dbReference type="NCBI Taxonomy" id="122358"/>
    <lineage>
        <taxon>Bacteria</taxon>
        <taxon>Bacillati</taxon>
        <taxon>Actinomycetota</taxon>
        <taxon>Actinomycetes</taxon>
        <taxon>Micromonosporales</taxon>
        <taxon>Micromonosporaceae</taxon>
        <taxon>Actinoplanes</taxon>
    </lineage>
</organism>
<reference evidence="10 11" key="1">
    <citation type="submission" date="2020-08" db="EMBL/GenBank/DDBJ databases">
        <title>Whole genome shotgun sequence of Actinoplanes ianthinogenes NBRC 13996.</title>
        <authorList>
            <person name="Komaki H."/>
            <person name="Tamura T."/>
        </authorList>
    </citation>
    <scope>NUCLEOTIDE SEQUENCE [LARGE SCALE GENOMIC DNA]</scope>
    <source>
        <strain evidence="10 11">NBRC 13996</strain>
    </source>
</reference>
<dbReference type="Pfam" id="PF18916">
    <property type="entry name" value="Lycopene_cyc"/>
    <property type="match status" value="1"/>
</dbReference>
<evidence type="ECO:0000313" key="10">
    <source>
        <dbReference type="EMBL" id="BCJ45383.1"/>
    </source>
</evidence>
<dbReference type="EMBL" id="AP023356">
    <property type="protein sequence ID" value="BCJ45383.1"/>
    <property type="molecule type" value="Genomic_DNA"/>
</dbReference>
<keyword evidence="4" id="KW-0125">Carotenoid biosynthesis</keyword>
<keyword evidence="3 8" id="KW-0812">Transmembrane</keyword>
<dbReference type="Proteomes" id="UP000676967">
    <property type="component" value="Chromosome"/>
</dbReference>
<gene>
    <name evidence="10" type="ORF">Aiant_60400</name>
</gene>
<comment type="pathway">
    <text evidence="2">Carotenoid biosynthesis.</text>
</comment>
<evidence type="ECO:0000256" key="3">
    <source>
        <dbReference type="ARBA" id="ARBA00022692"/>
    </source>
</evidence>
<feature type="domain" description="Lycopene cyclase" evidence="9">
    <location>
        <begin position="4"/>
        <end position="89"/>
    </location>
</feature>
<evidence type="ECO:0000313" key="11">
    <source>
        <dbReference type="Proteomes" id="UP000676967"/>
    </source>
</evidence>